<keyword evidence="1" id="KW-1133">Transmembrane helix</keyword>
<name>A0ABS1K2P4_9MICC</name>
<proteinExistence type="predicted"/>
<evidence type="ECO:0000256" key="1">
    <source>
        <dbReference type="SAM" id="Phobius"/>
    </source>
</evidence>
<protein>
    <recommendedName>
        <fullName evidence="4">Integral membrane protein</fullName>
    </recommendedName>
</protein>
<evidence type="ECO:0000313" key="3">
    <source>
        <dbReference type="Proteomes" id="UP000639051"/>
    </source>
</evidence>
<accession>A0ABS1K2P4</accession>
<dbReference type="RefSeq" id="WP_189692437.1">
    <property type="nucleotide sequence ID" value="NZ_BNCM01000002.1"/>
</dbReference>
<keyword evidence="1" id="KW-0812">Transmembrane</keyword>
<evidence type="ECO:0000313" key="2">
    <source>
        <dbReference type="EMBL" id="MBL0705890.1"/>
    </source>
</evidence>
<comment type="caution">
    <text evidence="2">The sequence shown here is derived from an EMBL/GenBank/DDBJ whole genome shotgun (WGS) entry which is preliminary data.</text>
</comment>
<keyword evidence="3" id="KW-1185">Reference proteome</keyword>
<organism evidence="2 3">
    <name type="scientific">Sinomonas cellulolyticus</name>
    <dbReference type="NCBI Taxonomy" id="2801916"/>
    <lineage>
        <taxon>Bacteria</taxon>
        <taxon>Bacillati</taxon>
        <taxon>Actinomycetota</taxon>
        <taxon>Actinomycetes</taxon>
        <taxon>Micrococcales</taxon>
        <taxon>Micrococcaceae</taxon>
        <taxon>Sinomonas</taxon>
    </lineage>
</organism>
<dbReference type="Proteomes" id="UP000639051">
    <property type="component" value="Unassembled WGS sequence"/>
</dbReference>
<keyword evidence="1" id="KW-0472">Membrane</keyword>
<feature type="transmembrane region" description="Helical" evidence="1">
    <location>
        <begin position="73"/>
        <end position="93"/>
    </location>
</feature>
<dbReference type="EMBL" id="JAERRC010000024">
    <property type="protein sequence ID" value="MBL0705890.1"/>
    <property type="molecule type" value="Genomic_DNA"/>
</dbReference>
<evidence type="ECO:0008006" key="4">
    <source>
        <dbReference type="Google" id="ProtNLM"/>
    </source>
</evidence>
<reference evidence="2 3" key="1">
    <citation type="submission" date="2021-01" db="EMBL/GenBank/DDBJ databases">
        <title>Genome public.</title>
        <authorList>
            <person name="Liu C."/>
            <person name="Sun Q."/>
        </authorList>
    </citation>
    <scope>NUCLEOTIDE SEQUENCE [LARGE SCALE GENOMIC DNA]</scope>
    <source>
        <strain evidence="2 3">JC656</strain>
    </source>
</reference>
<feature type="transmembrane region" description="Helical" evidence="1">
    <location>
        <begin position="123"/>
        <end position="139"/>
    </location>
</feature>
<gene>
    <name evidence="2" type="ORF">JJE72_10275</name>
</gene>
<feature type="transmembrane region" description="Helical" evidence="1">
    <location>
        <begin position="42"/>
        <end position="61"/>
    </location>
</feature>
<sequence length="208" mass="21842">MAPTPRSRRAARGLAAASFATFGAFVSHLAGGGPVPGVVGLAVPWVLSVFVCTAIGARPSLWRLSLGVATSQLLFHALFVLGTTPAPASPLPAHHAHMAPVMSAADMPGIGALPEMMPTDPSMWMWHAVAALVTIAAFHRGEALLGGLQDLATRIAEWARSALVLILFVMVPANRPRIAAAARPVARLRPAPQRCPLQRRGPPRPFTV</sequence>